<keyword evidence="2" id="KW-0479">Metal-binding</keyword>
<gene>
    <name evidence="7" type="ORF">C1SCF055_LOCUS5509</name>
</gene>
<evidence type="ECO:0000256" key="2">
    <source>
        <dbReference type="ARBA" id="ARBA00022723"/>
    </source>
</evidence>
<dbReference type="GO" id="GO:0046872">
    <property type="term" value="F:metal ion binding"/>
    <property type="evidence" value="ECO:0007669"/>
    <property type="project" value="UniProtKB-KW"/>
</dbReference>
<proteinExistence type="inferred from homology"/>
<dbReference type="InterPro" id="IPR042098">
    <property type="entry name" value="TauD-like_sf"/>
</dbReference>
<dbReference type="PANTHER" id="PTHR43779:SF3">
    <property type="entry name" value="(3R)-3-[(CARBOXYMETHYL)AMINO]FATTY ACID OXYGENASE_DECARBOXYLASE"/>
    <property type="match status" value="1"/>
</dbReference>
<name>A0A9P1BQ16_9DINO</name>
<dbReference type="SUPFAM" id="SSF51197">
    <property type="entry name" value="Clavaminate synthase-like"/>
    <property type="match status" value="1"/>
</dbReference>
<keyword evidence="5" id="KW-0408">Iron</keyword>
<organism evidence="7">
    <name type="scientific">Cladocopium goreaui</name>
    <dbReference type="NCBI Taxonomy" id="2562237"/>
    <lineage>
        <taxon>Eukaryota</taxon>
        <taxon>Sar</taxon>
        <taxon>Alveolata</taxon>
        <taxon>Dinophyceae</taxon>
        <taxon>Suessiales</taxon>
        <taxon>Symbiodiniaceae</taxon>
        <taxon>Cladocopium</taxon>
    </lineage>
</organism>
<evidence type="ECO:0000256" key="4">
    <source>
        <dbReference type="ARBA" id="ARBA00023002"/>
    </source>
</evidence>
<evidence type="ECO:0000313" key="8">
    <source>
        <dbReference type="EMBL" id="CAL1130739.1"/>
    </source>
</evidence>
<reference evidence="7" key="1">
    <citation type="submission" date="2022-10" db="EMBL/GenBank/DDBJ databases">
        <authorList>
            <person name="Chen Y."/>
            <person name="Dougan E. K."/>
            <person name="Chan C."/>
            <person name="Rhodes N."/>
            <person name="Thang M."/>
        </authorList>
    </citation>
    <scope>NUCLEOTIDE SEQUENCE</scope>
</reference>
<comment type="caution">
    <text evidence="7">The sequence shown here is derived from an EMBL/GenBank/DDBJ whole genome shotgun (WGS) entry which is preliminary data.</text>
</comment>
<evidence type="ECO:0000256" key="3">
    <source>
        <dbReference type="ARBA" id="ARBA00022964"/>
    </source>
</evidence>
<feature type="domain" description="TauD/TfdA-like" evidence="6">
    <location>
        <begin position="10"/>
        <end position="273"/>
    </location>
</feature>
<accession>A0A9P1BQ16</accession>
<dbReference type="InterPro" id="IPR003819">
    <property type="entry name" value="TauD/TfdA-like"/>
</dbReference>
<evidence type="ECO:0000313" key="7">
    <source>
        <dbReference type="EMBL" id="CAI3977364.1"/>
    </source>
</evidence>
<dbReference type="PANTHER" id="PTHR43779">
    <property type="entry name" value="DIOXYGENASE RV0097-RELATED"/>
    <property type="match status" value="1"/>
</dbReference>
<dbReference type="OrthoDB" id="10257314at2759"/>
<reference evidence="8" key="2">
    <citation type="submission" date="2024-04" db="EMBL/GenBank/DDBJ databases">
        <authorList>
            <person name="Chen Y."/>
            <person name="Shah S."/>
            <person name="Dougan E. K."/>
            <person name="Thang M."/>
            <person name="Chan C."/>
        </authorList>
    </citation>
    <scope>NUCLEOTIDE SEQUENCE [LARGE SCALE GENOMIC DNA]</scope>
</reference>
<evidence type="ECO:0000313" key="9">
    <source>
        <dbReference type="EMBL" id="CAL4764676.1"/>
    </source>
</evidence>
<keyword evidence="10" id="KW-1185">Reference proteome</keyword>
<dbReference type="Gene3D" id="3.60.130.10">
    <property type="entry name" value="Clavaminate synthase-like"/>
    <property type="match status" value="1"/>
</dbReference>
<dbReference type="EMBL" id="CAMXCT020000336">
    <property type="protein sequence ID" value="CAL1130739.1"/>
    <property type="molecule type" value="Genomic_DNA"/>
</dbReference>
<dbReference type="GO" id="GO:0051213">
    <property type="term" value="F:dioxygenase activity"/>
    <property type="evidence" value="ECO:0007669"/>
    <property type="project" value="UniProtKB-KW"/>
</dbReference>
<dbReference type="Pfam" id="PF02668">
    <property type="entry name" value="TauD"/>
    <property type="match status" value="1"/>
</dbReference>
<protein>
    <submittedName>
        <fullName evidence="9">TauD/TfdA-like domain-containing protein</fullName>
    </submittedName>
</protein>
<keyword evidence="4" id="KW-0560">Oxidoreductase</keyword>
<evidence type="ECO:0000313" key="10">
    <source>
        <dbReference type="Proteomes" id="UP001152797"/>
    </source>
</evidence>
<evidence type="ECO:0000256" key="1">
    <source>
        <dbReference type="ARBA" id="ARBA00005896"/>
    </source>
</evidence>
<comment type="similarity">
    <text evidence="1">Belongs to the TfdA dioxygenase family.</text>
</comment>
<evidence type="ECO:0000256" key="5">
    <source>
        <dbReference type="ARBA" id="ARBA00023004"/>
    </source>
</evidence>
<evidence type="ECO:0000259" key="6">
    <source>
        <dbReference type="Pfam" id="PF02668"/>
    </source>
</evidence>
<dbReference type="AlphaFoldDB" id="A0A9P1BQ16"/>
<dbReference type="InterPro" id="IPR051178">
    <property type="entry name" value="TfdA_dioxygenase"/>
</dbReference>
<keyword evidence="3" id="KW-0223">Dioxygenase</keyword>
<dbReference type="EMBL" id="CAMXCT010000336">
    <property type="protein sequence ID" value="CAI3977364.1"/>
    <property type="molecule type" value="Genomic_DNA"/>
</dbReference>
<dbReference type="EMBL" id="CAMXCT030000336">
    <property type="protein sequence ID" value="CAL4764676.1"/>
    <property type="molecule type" value="Genomic_DNA"/>
</dbReference>
<sequence length="295" mass="33730">MGPGEPYTCTPILPHFAAEVHGFSLAGKDPLPADVVARIKDDMKKYRVLVFKDQGRLSGERQVQISQQLGTIESTFYKHPKSPHPDIFRVSNDETEGCVGVGRTGWHIDGTFQTRPFKYQTMHFHSVCEGGETWFVPLKEFYEMQDEETRDRWDRYWMVTREGLAHPLVYRHPVREDTSMMFHCGPPFCAAWAVDDDAERSSERKVSGRMIAPHVVQDELTRRLDEAVDRIGIKMSWEEGDFAINDNLGNCHYASKGTQNPKKKAGLRILHRTTIAGEDVPAKFDGRSSKYLDLR</sequence>
<dbReference type="Proteomes" id="UP001152797">
    <property type="component" value="Unassembled WGS sequence"/>
</dbReference>